<dbReference type="InterPro" id="IPR008949">
    <property type="entry name" value="Isoprenoid_synthase_dom_sf"/>
</dbReference>
<dbReference type="Proteomes" id="UP000244066">
    <property type="component" value="Unassembled WGS sequence"/>
</dbReference>
<dbReference type="AlphaFoldDB" id="A0A2R7Y9Z7"/>
<evidence type="ECO:0000256" key="6">
    <source>
        <dbReference type="RuleBase" id="RU004466"/>
    </source>
</evidence>
<sequence length="309" mass="34491">MEALGWADLAEYVRVTRAEIDRKLSEKIKNRSDRIVIGNVLSGGKRLRPTLLMLVYDALGGKDRDAALDVACALELAHNASLIHDDIIDGDVERRGKPALWRQIGIASAVIQGHRIINLAFQTILDKGIELAKIFLKAWNDASTGVLEEIFSGEPFSKKLYARIAKEKTAALFAAAAESAAVLARSGEDVRKLMREYGEMVGMAYQLADDYVEIARGKRGLNLPIFMLRQFEETVRQLYVATKTGNLRAILPKVSFSIKGDGIFVKEIRDYIARAKEITSSPLIPDSRYKAMLAEFPRYCVDSMLKELR</sequence>
<dbReference type="PROSITE" id="PS00723">
    <property type="entry name" value="POLYPRENYL_SYNTHASE_1"/>
    <property type="match status" value="1"/>
</dbReference>
<dbReference type="PANTHER" id="PTHR12001:SF85">
    <property type="entry name" value="SHORT CHAIN ISOPRENYL DIPHOSPHATE SYNTHASE"/>
    <property type="match status" value="1"/>
</dbReference>
<dbReference type="PANTHER" id="PTHR12001">
    <property type="entry name" value="GERANYLGERANYL PYROPHOSPHATE SYNTHASE"/>
    <property type="match status" value="1"/>
</dbReference>
<evidence type="ECO:0000256" key="5">
    <source>
        <dbReference type="ARBA" id="ARBA00022842"/>
    </source>
</evidence>
<dbReference type="Gene3D" id="1.10.600.10">
    <property type="entry name" value="Farnesyl Diphosphate Synthase"/>
    <property type="match status" value="1"/>
</dbReference>
<evidence type="ECO:0000256" key="3">
    <source>
        <dbReference type="ARBA" id="ARBA00022679"/>
    </source>
</evidence>
<dbReference type="InterPro" id="IPR000092">
    <property type="entry name" value="Polyprenyl_synt"/>
</dbReference>
<dbReference type="GO" id="GO:0008299">
    <property type="term" value="P:isoprenoid biosynthetic process"/>
    <property type="evidence" value="ECO:0007669"/>
    <property type="project" value="InterPro"/>
</dbReference>
<proteinExistence type="inferred from homology"/>
<dbReference type="SFLD" id="SFLDS00005">
    <property type="entry name" value="Isoprenoid_Synthase_Type_I"/>
    <property type="match status" value="1"/>
</dbReference>
<protein>
    <recommendedName>
        <fullName evidence="9">Polyprenyl synthetase family protein</fullName>
    </recommendedName>
</protein>
<reference evidence="7 8" key="1">
    <citation type="submission" date="2017-04" db="EMBL/GenBank/DDBJ databases">
        <title>Draft Aigarchaeota genome from a New Zealand hot spring.</title>
        <authorList>
            <person name="Reysenbach A.-L."/>
            <person name="Donaho J.A."/>
            <person name="Gerhart J."/>
            <person name="Kelley J.F."/>
            <person name="Kouba K."/>
            <person name="Podar M."/>
            <person name="Stott M."/>
        </authorList>
    </citation>
    <scope>NUCLEOTIDE SEQUENCE [LARGE SCALE GENOMIC DNA]</scope>
    <source>
        <strain evidence="7">NZ13_MG1</strain>
    </source>
</reference>
<comment type="similarity">
    <text evidence="2 6">Belongs to the FPP/GGPP synthase family.</text>
</comment>
<gene>
    <name evidence="7" type="ORF">B9J98_00350</name>
</gene>
<name>A0A2R7Y9Z7_9ARCH</name>
<evidence type="ECO:0000256" key="4">
    <source>
        <dbReference type="ARBA" id="ARBA00022723"/>
    </source>
</evidence>
<dbReference type="SUPFAM" id="SSF48576">
    <property type="entry name" value="Terpenoid synthases"/>
    <property type="match status" value="1"/>
</dbReference>
<accession>A0A2R7Y9Z7</accession>
<evidence type="ECO:0000313" key="7">
    <source>
        <dbReference type="EMBL" id="PUA34333.1"/>
    </source>
</evidence>
<comment type="caution">
    <text evidence="7">The sequence shown here is derived from an EMBL/GenBank/DDBJ whole genome shotgun (WGS) entry which is preliminary data.</text>
</comment>
<evidence type="ECO:0008006" key="9">
    <source>
        <dbReference type="Google" id="ProtNLM"/>
    </source>
</evidence>
<organism evidence="7 8">
    <name type="scientific">Candidatus Terraquivivens tikiterensis</name>
    <dbReference type="NCBI Taxonomy" id="1980982"/>
    <lineage>
        <taxon>Archaea</taxon>
        <taxon>Nitrososphaerota</taxon>
        <taxon>Candidatus Wolframiiraptoraceae</taxon>
        <taxon>Candidatus Terraquivivens</taxon>
    </lineage>
</organism>
<keyword evidence="3 6" id="KW-0808">Transferase</keyword>
<evidence type="ECO:0000313" key="8">
    <source>
        <dbReference type="Proteomes" id="UP000244066"/>
    </source>
</evidence>
<dbReference type="GO" id="GO:0004659">
    <property type="term" value="F:prenyltransferase activity"/>
    <property type="evidence" value="ECO:0007669"/>
    <property type="project" value="InterPro"/>
</dbReference>
<keyword evidence="4" id="KW-0479">Metal-binding</keyword>
<dbReference type="InterPro" id="IPR033749">
    <property type="entry name" value="Polyprenyl_synt_CS"/>
</dbReference>
<evidence type="ECO:0000256" key="1">
    <source>
        <dbReference type="ARBA" id="ARBA00001946"/>
    </source>
</evidence>
<dbReference type="Pfam" id="PF00348">
    <property type="entry name" value="polyprenyl_synt"/>
    <property type="match status" value="1"/>
</dbReference>
<dbReference type="EMBL" id="NDWU01000001">
    <property type="protein sequence ID" value="PUA34333.1"/>
    <property type="molecule type" value="Genomic_DNA"/>
</dbReference>
<evidence type="ECO:0000256" key="2">
    <source>
        <dbReference type="ARBA" id="ARBA00006706"/>
    </source>
</evidence>
<dbReference type="GO" id="GO:0046872">
    <property type="term" value="F:metal ion binding"/>
    <property type="evidence" value="ECO:0007669"/>
    <property type="project" value="UniProtKB-KW"/>
</dbReference>
<keyword evidence="5" id="KW-0460">Magnesium</keyword>
<comment type="cofactor">
    <cofactor evidence="1">
        <name>Mg(2+)</name>
        <dbReference type="ChEBI" id="CHEBI:18420"/>
    </cofactor>
</comment>